<sequence length="62" mass="6616">MCPRTQISFTPTLMDAVSSPTDGEQDDTEAFLAAVAGGLSEDFPDDIPNTDLGKDSPRQDLD</sequence>
<dbReference type="Proteomes" id="UP001432180">
    <property type="component" value="Chromosome"/>
</dbReference>
<evidence type="ECO:0000313" key="2">
    <source>
        <dbReference type="EMBL" id="WPL18773.1"/>
    </source>
</evidence>
<evidence type="ECO:0000313" key="3">
    <source>
        <dbReference type="Proteomes" id="UP001432180"/>
    </source>
</evidence>
<dbReference type="EMBL" id="CP121472">
    <property type="protein sequence ID" value="WPL18773.1"/>
    <property type="molecule type" value="Genomic_DNA"/>
</dbReference>
<feature type="region of interest" description="Disordered" evidence="1">
    <location>
        <begin position="38"/>
        <end position="62"/>
    </location>
</feature>
<evidence type="ECO:0000256" key="1">
    <source>
        <dbReference type="SAM" id="MobiDB-lite"/>
    </source>
</evidence>
<name>A0ABZ0SCM1_9GAMM</name>
<proteinExistence type="predicted"/>
<reference evidence="2 3" key="1">
    <citation type="journal article" date="2023" name="Microorganisms">
        <title>Thiorhodovibrio frisius and Trv. litoralis spp. nov., Two Novel Members from a Clade of Fastidious Purple Sulfur Bacteria That Exhibit Unique Red-Shifted Light-Harvesting Capabilities.</title>
        <authorList>
            <person name="Methner A."/>
            <person name="Kuzyk S.B."/>
            <person name="Petersen J."/>
            <person name="Bauer S."/>
            <person name="Brinkmann H."/>
            <person name="Sichau K."/>
            <person name="Wanner G."/>
            <person name="Wolf J."/>
            <person name="Neumann-Schaal M."/>
            <person name="Henke P."/>
            <person name="Tank M."/>
            <person name="Sproer C."/>
            <person name="Bunk B."/>
            <person name="Overmann J."/>
        </authorList>
    </citation>
    <scope>NUCLEOTIDE SEQUENCE [LARGE SCALE GENOMIC DNA]</scope>
    <source>
        <strain evidence="2 3">DSM 6702</strain>
    </source>
</reference>
<feature type="compositionally biased region" description="Polar residues" evidence="1">
    <location>
        <begin position="1"/>
        <end position="11"/>
    </location>
</feature>
<organism evidence="2 3">
    <name type="scientific">Thiorhodovibrio winogradskyi</name>
    <dbReference type="NCBI Taxonomy" id="77007"/>
    <lineage>
        <taxon>Bacteria</taxon>
        <taxon>Pseudomonadati</taxon>
        <taxon>Pseudomonadota</taxon>
        <taxon>Gammaproteobacteria</taxon>
        <taxon>Chromatiales</taxon>
        <taxon>Chromatiaceae</taxon>
        <taxon>Thiorhodovibrio</taxon>
    </lineage>
</organism>
<keyword evidence="3" id="KW-1185">Reference proteome</keyword>
<protein>
    <submittedName>
        <fullName evidence="2">Uncharacterized protein</fullName>
    </submittedName>
</protein>
<gene>
    <name evidence="2" type="ORF">Thiowin_03864</name>
</gene>
<feature type="compositionally biased region" description="Basic and acidic residues" evidence="1">
    <location>
        <begin position="52"/>
        <end position="62"/>
    </location>
</feature>
<feature type="region of interest" description="Disordered" evidence="1">
    <location>
        <begin position="1"/>
        <end position="26"/>
    </location>
</feature>
<accession>A0ABZ0SCM1</accession>
<dbReference type="RefSeq" id="WP_328984516.1">
    <property type="nucleotide sequence ID" value="NZ_CP121472.1"/>
</dbReference>